<dbReference type="AlphaFoldDB" id="A0A2G2YTP0"/>
<dbReference type="PANTHER" id="PTHR33710:SF89">
    <property type="match status" value="1"/>
</dbReference>
<reference evidence="1 2" key="2">
    <citation type="journal article" date="2017" name="Genome Biol.">
        <title>New reference genome sequences of hot pepper reveal the massive evolution of plant disease-resistance genes by retroduplication.</title>
        <authorList>
            <person name="Kim S."/>
            <person name="Park J."/>
            <person name="Yeom S.I."/>
            <person name="Kim Y.M."/>
            <person name="Seo E."/>
            <person name="Kim K.T."/>
            <person name="Kim M.S."/>
            <person name="Lee J.M."/>
            <person name="Cheong K."/>
            <person name="Shin H.S."/>
            <person name="Kim S.B."/>
            <person name="Han K."/>
            <person name="Lee J."/>
            <person name="Park M."/>
            <person name="Lee H.A."/>
            <person name="Lee H.Y."/>
            <person name="Lee Y."/>
            <person name="Oh S."/>
            <person name="Lee J.H."/>
            <person name="Choi E."/>
            <person name="Choi E."/>
            <person name="Lee S.E."/>
            <person name="Jeon J."/>
            <person name="Kim H."/>
            <person name="Choi G."/>
            <person name="Song H."/>
            <person name="Lee J."/>
            <person name="Lee S.C."/>
            <person name="Kwon J.K."/>
            <person name="Lee H.Y."/>
            <person name="Koo N."/>
            <person name="Hong Y."/>
            <person name="Kim R.W."/>
            <person name="Kang W.H."/>
            <person name="Huh J.H."/>
            <person name="Kang B.C."/>
            <person name="Yang T.J."/>
            <person name="Lee Y.H."/>
            <person name="Bennetzen J.L."/>
            <person name="Choi D."/>
        </authorList>
    </citation>
    <scope>NUCLEOTIDE SEQUENCE [LARGE SCALE GENOMIC DNA]</scope>
    <source>
        <strain evidence="2">cv. CM334</strain>
    </source>
</reference>
<dbReference type="Gramene" id="PHT72991">
    <property type="protein sequence ID" value="PHT72991"/>
    <property type="gene ID" value="T459_23776"/>
</dbReference>
<dbReference type="InterPro" id="IPR036691">
    <property type="entry name" value="Endo/exonu/phosph_ase_sf"/>
</dbReference>
<dbReference type="PANTHER" id="PTHR33710">
    <property type="entry name" value="BNAC02G09200D PROTEIN"/>
    <property type="match status" value="1"/>
</dbReference>
<name>A0A2G2YTP0_CAPAN</name>
<comment type="caution">
    <text evidence="1">The sequence shown here is derived from an EMBL/GenBank/DDBJ whole genome shotgun (WGS) entry which is preliminary data.</text>
</comment>
<organism evidence="1 2">
    <name type="scientific">Capsicum annuum</name>
    <name type="common">Capsicum pepper</name>
    <dbReference type="NCBI Taxonomy" id="4072"/>
    <lineage>
        <taxon>Eukaryota</taxon>
        <taxon>Viridiplantae</taxon>
        <taxon>Streptophyta</taxon>
        <taxon>Embryophyta</taxon>
        <taxon>Tracheophyta</taxon>
        <taxon>Spermatophyta</taxon>
        <taxon>Magnoliopsida</taxon>
        <taxon>eudicotyledons</taxon>
        <taxon>Gunneridae</taxon>
        <taxon>Pentapetalae</taxon>
        <taxon>asterids</taxon>
        <taxon>lamiids</taxon>
        <taxon>Solanales</taxon>
        <taxon>Solanaceae</taxon>
        <taxon>Solanoideae</taxon>
        <taxon>Capsiceae</taxon>
        <taxon>Capsicum</taxon>
    </lineage>
</organism>
<accession>A0A2G2YTP0</accession>
<dbReference type="SUPFAM" id="SSF56219">
    <property type="entry name" value="DNase I-like"/>
    <property type="match status" value="1"/>
</dbReference>
<keyword evidence="2" id="KW-1185">Reference proteome</keyword>
<sequence length="159" mass="18216">MGFKLLWIGRLCGKISSLFILTIIVGDYNAVLDVDDRVGGSPVQAGEINDFNDFLFDTGMNKLQYYGRPFTWTNHYLFGKIDTTLVNGDWMMQSPQVQVHVMDPHFYDYSPLNLKTCDDPRGGSKPFRFLNCLAKYEDFTIIVRLGWKKNQESGTIEIV</sequence>
<evidence type="ECO:0000313" key="1">
    <source>
        <dbReference type="EMBL" id="PHT72991.1"/>
    </source>
</evidence>
<gene>
    <name evidence="1" type="ORF">T459_23776</name>
</gene>
<dbReference type="Proteomes" id="UP000222542">
    <property type="component" value="Unassembled WGS sequence"/>
</dbReference>
<evidence type="ECO:0000313" key="2">
    <source>
        <dbReference type="Proteomes" id="UP000222542"/>
    </source>
</evidence>
<reference evidence="1 2" key="1">
    <citation type="journal article" date="2014" name="Nat. Genet.">
        <title>Genome sequence of the hot pepper provides insights into the evolution of pungency in Capsicum species.</title>
        <authorList>
            <person name="Kim S."/>
            <person name="Park M."/>
            <person name="Yeom S.I."/>
            <person name="Kim Y.M."/>
            <person name="Lee J.M."/>
            <person name="Lee H.A."/>
            <person name="Seo E."/>
            <person name="Choi J."/>
            <person name="Cheong K."/>
            <person name="Kim K.T."/>
            <person name="Jung K."/>
            <person name="Lee G.W."/>
            <person name="Oh S.K."/>
            <person name="Bae C."/>
            <person name="Kim S.B."/>
            <person name="Lee H.Y."/>
            <person name="Kim S.Y."/>
            <person name="Kim M.S."/>
            <person name="Kang B.C."/>
            <person name="Jo Y.D."/>
            <person name="Yang H.B."/>
            <person name="Jeong H.J."/>
            <person name="Kang W.H."/>
            <person name="Kwon J.K."/>
            <person name="Shin C."/>
            <person name="Lim J.Y."/>
            <person name="Park J.H."/>
            <person name="Huh J.H."/>
            <person name="Kim J.S."/>
            <person name="Kim B.D."/>
            <person name="Cohen O."/>
            <person name="Paran I."/>
            <person name="Suh M.C."/>
            <person name="Lee S.B."/>
            <person name="Kim Y.K."/>
            <person name="Shin Y."/>
            <person name="Noh S.J."/>
            <person name="Park J."/>
            <person name="Seo Y.S."/>
            <person name="Kwon S.Y."/>
            <person name="Kim H.A."/>
            <person name="Park J.M."/>
            <person name="Kim H.J."/>
            <person name="Choi S.B."/>
            <person name="Bosland P.W."/>
            <person name="Reeves G."/>
            <person name="Jo S.H."/>
            <person name="Lee B.W."/>
            <person name="Cho H.T."/>
            <person name="Choi H.S."/>
            <person name="Lee M.S."/>
            <person name="Yu Y."/>
            <person name="Do Choi Y."/>
            <person name="Park B.S."/>
            <person name="van Deynze A."/>
            <person name="Ashrafi H."/>
            <person name="Hill T."/>
            <person name="Kim W.T."/>
            <person name="Pai H.S."/>
            <person name="Ahn H.K."/>
            <person name="Yeam I."/>
            <person name="Giovannoni J.J."/>
            <person name="Rose J.K."/>
            <person name="Sorensen I."/>
            <person name="Lee S.J."/>
            <person name="Kim R.W."/>
            <person name="Choi I.Y."/>
            <person name="Choi B.S."/>
            <person name="Lim J.S."/>
            <person name="Lee Y.H."/>
            <person name="Choi D."/>
        </authorList>
    </citation>
    <scope>NUCLEOTIDE SEQUENCE [LARGE SCALE GENOMIC DNA]</scope>
    <source>
        <strain evidence="2">cv. CM334</strain>
    </source>
</reference>
<dbReference type="Gene3D" id="3.60.10.10">
    <property type="entry name" value="Endonuclease/exonuclease/phosphatase"/>
    <property type="match status" value="1"/>
</dbReference>
<dbReference type="EMBL" id="AYRZ02000009">
    <property type="protein sequence ID" value="PHT72991.1"/>
    <property type="molecule type" value="Genomic_DNA"/>
</dbReference>
<proteinExistence type="predicted"/>
<protein>
    <submittedName>
        <fullName evidence="1">Uncharacterized protein</fullName>
    </submittedName>
</protein>